<organism evidence="2 3">
    <name type="scientific">Pedococcus dokdonensis</name>
    <dbReference type="NCBI Taxonomy" id="443156"/>
    <lineage>
        <taxon>Bacteria</taxon>
        <taxon>Bacillati</taxon>
        <taxon>Actinomycetota</taxon>
        <taxon>Actinomycetes</taxon>
        <taxon>Micrococcales</taxon>
        <taxon>Intrasporangiaceae</taxon>
        <taxon>Pedococcus</taxon>
    </lineage>
</organism>
<dbReference type="AlphaFoldDB" id="A0A1H0SY34"/>
<feature type="transmembrane region" description="Helical" evidence="1">
    <location>
        <begin position="39"/>
        <end position="60"/>
    </location>
</feature>
<keyword evidence="1" id="KW-0472">Membrane</keyword>
<evidence type="ECO:0000256" key="1">
    <source>
        <dbReference type="SAM" id="Phobius"/>
    </source>
</evidence>
<proteinExistence type="predicted"/>
<evidence type="ECO:0000313" key="2">
    <source>
        <dbReference type="EMBL" id="SDP46491.1"/>
    </source>
</evidence>
<gene>
    <name evidence="2" type="ORF">SAMN04489867_2549</name>
</gene>
<protein>
    <submittedName>
        <fullName evidence="2">Uncharacterized protein</fullName>
    </submittedName>
</protein>
<keyword evidence="1" id="KW-1133">Transmembrane helix</keyword>
<keyword evidence="3" id="KW-1185">Reference proteome</keyword>
<sequence length="513" mass="56619">MLPSNRDMASIILLLVFVGAVLSTRSGRGAAISILRLAWSRLGLSFVAFAAYLVGVVAIADRIGAWNDRMTGETIAWFVLSGVAAFGQFTKVGRDRWFLRNFLRRLFELGAVVTVLMTAVDFSLVVEIALGLVVTVLVLLQTVAEMSDDLRPVRRPLATLLGVFAAGVGVAVVWQLVSQFSHLDLAQIFRSLAMAIWLPVSTLPALILMAAVSEYEQVFIRLSFMHGVSNLWLSRAALIRGLGARPQLIAGFSHPWRWEIRQAETWASARRVVGEYRTSQTRSLESLTVERSETLAKIVHAGAGYYDATGRSDPRFAEMLLLVRSRPTCWEYLLFALALSHFVEMTRRWVALHERSPEALVGRTHSRKAALGLIDSYPQRALAIVEGVDGVFSEAQQTEAFGPPGQPGDPVRIIQLARDTALLHAKLVDLSLDSRAVTMDKDLAGVRDALRALSDEPAAQIEAFARTGEKRTRALPGRLRKGRRIEMTLRLTLSISSQATRRLRRAIREATAG</sequence>
<evidence type="ECO:0000313" key="3">
    <source>
        <dbReference type="Proteomes" id="UP000199077"/>
    </source>
</evidence>
<feature type="transmembrane region" description="Helical" evidence="1">
    <location>
        <begin position="106"/>
        <end position="137"/>
    </location>
</feature>
<feature type="transmembrane region" description="Helical" evidence="1">
    <location>
        <begin position="157"/>
        <end position="177"/>
    </location>
</feature>
<accession>A0A1H0SY34</accession>
<dbReference type="Proteomes" id="UP000199077">
    <property type="component" value="Chromosome I"/>
</dbReference>
<reference evidence="3" key="1">
    <citation type="submission" date="2016-10" db="EMBL/GenBank/DDBJ databases">
        <authorList>
            <person name="Varghese N."/>
            <person name="Submissions S."/>
        </authorList>
    </citation>
    <scope>NUCLEOTIDE SEQUENCE [LARGE SCALE GENOMIC DNA]</scope>
    <source>
        <strain evidence="3">DSM 22329</strain>
    </source>
</reference>
<feature type="transmembrane region" description="Helical" evidence="1">
    <location>
        <begin position="189"/>
        <end position="212"/>
    </location>
</feature>
<keyword evidence="1" id="KW-0812">Transmembrane</keyword>
<dbReference type="EMBL" id="LT629711">
    <property type="protein sequence ID" value="SDP46491.1"/>
    <property type="molecule type" value="Genomic_DNA"/>
</dbReference>
<name>A0A1H0SY34_9MICO</name>